<feature type="transmembrane region" description="Helical" evidence="6">
    <location>
        <begin position="325"/>
        <end position="346"/>
    </location>
</feature>
<dbReference type="InterPro" id="IPR011701">
    <property type="entry name" value="MFS"/>
</dbReference>
<feature type="transmembrane region" description="Helical" evidence="6">
    <location>
        <begin position="161"/>
        <end position="179"/>
    </location>
</feature>
<evidence type="ECO:0000313" key="8">
    <source>
        <dbReference type="EMBL" id="KKN71086.1"/>
    </source>
</evidence>
<dbReference type="GO" id="GO:0005886">
    <property type="term" value="C:plasma membrane"/>
    <property type="evidence" value="ECO:0007669"/>
    <property type="project" value="UniProtKB-SubCell"/>
</dbReference>
<reference evidence="8" key="1">
    <citation type="journal article" date="2015" name="Nature">
        <title>Complex archaea that bridge the gap between prokaryotes and eukaryotes.</title>
        <authorList>
            <person name="Spang A."/>
            <person name="Saw J.H."/>
            <person name="Jorgensen S.L."/>
            <person name="Zaremba-Niedzwiedzka K."/>
            <person name="Martijn J."/>
            <person name="Lind A.E."/>
            <person name="van Eijk R."/>
            <person name="Schleper C."/>
            <person name="Guy L."/>
            <person name="Ettema T.J."/>
        </authorList>
    </citation>
    <scope>NUCLEOTIDE SEQUENCE</scope>
</reference>
<feature type="transmembrane region" description="Helical" evidence="6">
    <location>
        <begin position="95"/>
        <end position="117"/>
    </location>
</feature>
<dbReference type="Pfam" id="PF07690">
    <property type="entry name" value="MFS_1"/>
    <property type="match status" value="1"/>
</dbReference>
<feature type="transmembrane region" description="Helical" evidence="6">
    <location>
        <begin position="44"/>
        <end position="62"/>
    </location>
</feature>
<sequence length="391" mass="41065">MMRGVALLGLGYVLSQFFRAFLAVLSPSLRVDLGATPEDLAFASGLWFFSFAAMQLPVGWALDTVGPRRTAASLLLIGGGGGAALFAVATQPLHINLAMVLIGIGCAPVLMGAYYIFAREFAPSRFVVLASVMVGIGTFGNLVASYPMAIAAETIGWRASLWGLCAITTLTAIGIWCVVRDPATPEGEQRGSLLGVFKIKALWFIFPIMSVSYAQVGALRGLWIGPYFEDVFGANAHQIGWATLLMGIAMVAGSLAYGPLDRFVGSTKWVIIGGTALNLLALIALVMFPDSGIILATALMAAIGLFGATYAVIIAHGRSFMPPQLIGRGMTLLNLCSIGGVGVAQFLSGRVYAASQPAVTAQAPYVLIFTLFAALMAAGLFVYLFSRDAGE</sequence>
<feature type="transmembrane region" description="Helical" evidence="6">
    <location>
        <begin position="71"/>
        <end position="89"/>
    </location>
</feature>
<keyword evidence="4 6" id="KW-1133">Transmembrane helix</keyword>
<keyword evidence="2" id="KW-1003">Cell membrane</keyword>
<evidence type="ECO:0000256" key="1">
    <source>
        <dbReference type="ARBA" id="ARBA00004651"/>
    </source>
</evidence>
<dbReference type="Gene3D" id="1.20.1250.20">
    <property type="entry name" value="MFS general substrate transporter like domains"/>
    <property type="match status" value="2"/>
</dbReference>
<dbReference type="InterPro" id="IPR036259">
    <property type="entry name" value="MFS_trans_sf"/>
</dbReference>
<feature type="transmembrane region" description="Helical" evidence="6">
    <location>
        <begin position="366"/>
        <end position="385"/>
    </location>
</feature>
<proteinExistence type="predicted"/>
<keyword evidence="3 6" id="KW-0812">Transmembrane</keyword>
<feature type="transmembrane region" description="Helical" evidence="6">
    <location>
        <begin position="293"/>
        <end position="313"/>
    </location>
</feature>
<feature type="transmembrane region" description="Helical" evidence="6">
    <location>
        <begin position="126"/>
        <end position="149"/>
    </location>
</feature>
<evidence type="ECO:0000256" key="3">
    <source>
        <dbReference type="ARBA" id="ARBA00022692"/>
    </source>
</evidence>
<dbReference type="PROSITE" id="PS50850">
    <property type="entry name" value="MFS"/>
    <property type="match status" value="1"/>
</dbReference>
<feature type="transmembrane region" description="Helical" evidence="6">
    <location>
        <begin position="239"/>
        <end position="257"/>
    </location>
</feature>
<evidence type="ECO:0000256" key="2">
    <source>
        <dbReference type="ARBA" id="ARBA00022475"/>
    </source>
</evidence>
<accession>A0A0F9VBZ2</accession>
<dbReference type="SUPFAM" id="SSF103473">
    <property type="entry name" value="MFS general substrate transporter"/>
    <property type="match status" value="1"/>
</dbReference>
<feature type="transmembrane region" description="Helical" evidence="6">
    <location>
        <begin position="269"/>
        <end position="287"/>
    </location>
</feature>
<dbReference type="EMBL" id="LAZR01000390">
    <property type="protein sequence ID" value="KKN71086.1"/>
    <property type="molecule type" value="Genomic_DNA"/>
</dbReference>
<organism evidence="8">
    <name type="scientific">marine sediment metagenome</name>
    <dbReference type="NCBI Taxonomy" id="412755"/>
    <lineage>
        <taxon>unclassified sequences</taxon>
        <taxon>metagenomes</taxon>
        <taxon>ecological metagenomes</taxon>
    </lineage>
</organism>
<gene>
    <name evidence="8" type="ORF">LCGC14_0423990</name>
</gene>
<dbReference type="PANTHER" id="PTHR43124">
    <property type="entry name" value="PURINE EFFLUX PUMP PBUE"/>
    <property type="match status" value="1"/>
</dbReference>
<dbReference type="InterPro" id="IPR020846">
    <property type="entry name" value="MFS_dom"/>
</dbReference>
<evidence type="ECO:0000256" key="5">
    <source>
        <dbReference type="ARBA" id="ARBA00023136"/>
    </source>
</evidence>
<evidence type="ECO:0000256" key="4">
    <source>
        <dbReference type="ARBA" id="ARBA00022989"/>
    </source>
</evidence>
<keyword evidence="5 6" id="KW-0472">Membrane</keyword>
<name>A0A0F9VBZ2_9ZZZZ</name>
<dbReference type="InterPro" id="IPR050189">
    <property type="entry name" value="MFS_Efflux_Transporters"/>
</dbReference>
<feature type="transmembrane region" description="Helical" evidence="6">
    <location>
        <begin position="200"/>
        <end position="219"/>
    </location>
</feature>
<dbReference type="PANTHER" id="PTHR43124:SF3">
    <property type="entry name" value="CHLORAMPHENICOL EFFLUX PUMP RV0191"/>
    <property type="match status" value="1"/>
</dbReference>
<dbReference type="AlphaFoldDB" id="A0A0F9VBZ2"/>
<evidence type="ECO:0000259" key="7">
    <source>
        <dbReference type="PROSITE" id="PS50850"/>
    </source>
</evidence>
<protein>
    <recommendedName>
        <fullName evidence="7">Major facilitator superfamily (MFS) profile domain-containing protein</fullName>
    </recommendedName>
</protein>
<feature type="domain" description="Major facilitator superfamily (MFS) profile" evidence="7">
    <location>
        <begin position="4"/>
        <end position="391"/>
    </location>
</feature>
<evidence type="ECO:0000256" key="6">
    <source>
        <dbReference type="SAM" id="Phobius"/>
    </source>
</evidence>
<comment type="subcellular location">
    <subcellularLocation>
        <location evidence="1">Cell membrane</location>
        <topology evidence="1">Multi-pass membrane protein</topology>
    </subcellularLocation>
</comment>
<dbReference type="GO" id="GO:0022857">
    <property type="term" value="F:transmembrane transporter activity"/>
    <property type="evidence" value="ECO:0007669"/>
    <property type="project" value="InterPro"/>
</dbReference>
<comment type="caution">
    <text evidence="8">The sequence shown here is derived from an EMBL/GenBank/DDBJ whole genome shotgun (WGS) entry which is preliminary data.</text>
</comment>